<gene>
    <name evidence="3" type="ORF">GL284_03535</name>
</gene>
<dbReference type="PANTHER" id="PTHR31157">
    <property type="entry name" value="SCP DOMAIN-CONTAINING PROTEIN"/>
    <property type="match status" value="1"/>
</dbReference>
<sequence>MPVNSRYAKLPLTLLALAVLAGCDASSSGGGSKSPPGYPDVQATAAGTPVCYQTDPDQNHAAAQATSAARRAHGLPAVRPDPALAKAAADHACDMAARGLMSHVGSTTKGPMQRAKAQGYVPHLTAENIAAGPFSQQRVLNEWSASSGHMANITIPQVRDVGIGRALAADGRTVFWAAVYGAPR</sequence>
<dbReference type="EMBL" id="WMII01000002">
    <property type="protein sequence ID" value="MTH63340.1"/>
    <property type="molecule type" value="Genomic_DNA"/>
</dbReference>
<keyword evidence="1" id="KW-0732">Signal</keyword>
<dbReference type="InterPro" id="IPR035940">
    <property type="entry name" value="CAP_sf"/>
</dbReference>
<evidence type="ECO:0000313" key="4">
    <source>
        <dbReference type="Proteomes" id="UP000478740"/>
    </source>
</evidence>
<dbReference type="Proteomes" id="UP000478740">
    <property type="component" value="Unassembled WGS sequence"/>
</dbReference>
<dbReference type="PANTHER" id="PTHR31157:SF1">
    <property type="entry name" value="SCP DOMAIN-CONTAINING PROTEIN"/>
    <property type="match status" value="1"/>
</dbReference>
<dbReference type="SUPFAM" id="SSF55797">
    <property type="entry name" value="PR-1-like"/>
    <property type="match status" value="1"/>
</dbReference>
<protein>
    <submittedName>
        <fullName evidence="3">CAP domain-containing protein</fullName>
    </submittedName>
</protein>
<accession>A0A6L6IWB6</accession>
<proteinExistence type="predicted"/>
<reference evidence="3 4" key="1">
    <citation type="submission" date="2019-11" db="EMBL/GenBank/DDBJ databases">
        <authorList>
            <person name="Dong K."/>
        </authorList>
    </citation>
    <scope>NUCLEOTIDE SEQUENCE [LARGE SCALE GENOMIC DNA]</scope>
    <source>
        <strain evidence="3 4">DK608</strain>
    </source>
</reference>
<name>A0A6L6IWB6_9RHOB</name>
<dbReference type="Pfam" id="PF00188">
    <property type="entry name" value="CAP"/>
    <property type="match status" value="1"/>
</dbReference>
<evidence type="ECO:0000256" key="1">
    <source>
        <dbReference type="SAM" id="SignalP"/>
    </source>
</evidence>
<organism evidence="3 4">
    <name type="scientific">Paracoccus shanxieyensis</name>
    <dbReference type="NCBI Taxonomy" id="2675752"/>
    <lineage>
        <taxon>Bacteria</taxon>
        <taxon>Pseudomonadati</taxon>
        <taxon>Pseudomonadota</taxon>
        <taxon>Alphaproteobacteria</taxon>
        <taxon>Rhodobacterales</taxon>
        <taxon>Paracoccaceae</taxon>
        <taxon>Paracoccus</taxon>
    </lineage>
</organism>
<dbReference type="PROSITE" id="PS51257">
    <property type="entry name" value="PROKAR_LIPOPROTEIN"/>
    <property type="match status" value="1"/>
</dbReference>
<dbReference type="Gene3D" id="3.40.33.10">
    <property type="entry name" value="CAP"/>
    <property type="match status" value="1"/>
</dbReference>
<keyword evidence="4" id="KW-1185">Reference proteome</keyword>
<dbReference type="AlphaFoldDB" id="A0A6L6IWB6"/>
<evidence type="ECO:0000313" key="3">
    <source>
        <dbReference type="EMBL" id="MTH63340.1"/>
    </source>
</evidence>
<comment type="caution">
    <text evidence="3">The sequence shown here is derived from an EMBL/GenBank/DDBJ whole genome shotgun (WGS) entry which is preliminary data.</text>
</comment>
<feature type="signal peptide" evidence="1">
    <location>
        <begin position="1"/>
        <end position="21"/>
    </location>
</feature>
<dbReference type="InterPro" id="IPR014044">
    <property type="entry name" value="CAP_dom"/>
</dbReference>
<dbReference type="CDD" id="cd05379">
    <property type="entry name" value="CAP_bacterial"/>
    <property type="match status" value="1"/>
</dbReference>
<feature type="domain" description="SCP" evidence="2">
    <location>
        <begin position="66"/>
        <end position="180"/>
    </location>
</feature>
<dbReference type="RefSeq" id="WP_155043254.1">
    <property type="nucleotide sequence ID" value="NZ_WMIH01000005.1"/>
</dbReference>
<evidence type="ECO:0000259" key="2">
    <source>
        <dbReference type="Pfam" id="PF00188"/>
    </source>
</evidence>
<feature type="chain" id="PRO_5026677278" evidence="1">
    <location>
        <begin position="22"/>
        <end position="184"/>
    </location>
</feature>